<sequence length="101" mass="10756">MISLACSERDSTSVGEAMTPFRLRVAATSRSDRALGAAPWQRDCLTLAAKDAPAFVRPDRGARLAHKDALSCPFLTHQRHSPVVKSLSPLTCKVAPSLAAA</sequence>
<proteinExistence type="predicted"/>
<accession>A0ACC2HRH6</accession>
<protein>
    <submittedName>
        <fullName evidence="1">Uncharacterized protein</fullName>
    </submittedName>
</protein>
<dbReference type="Proteomes" id="UP001153331">
    <property type="component" value="Unassembled WGS sequence"/>
</dbReference>
<organism evidence="1 2">
    <name type="scientific">Boeremia exigua</name>
    <dbReference type="NCBI Taxonomy" id="749465"/>
    <lineage>
        <taxon>Eukaryota</taxon>
        <taxon>Fungi</taxon>
        <taxon>Dikarya</taxon>
        <taxon>Ascomycota</taxon>
        <taxon>Pezizomycotina</taxon>
        <taxon>Dothideomycetes</taxon>
        <taxon>Pleosporomycetidae</taxon>
        <taxon>Pleosporales</taxon>
        <taxon>Pleosporineae</taxon>
        <taxon>Didymellaceae</taxon>
        <taxon>Boeremia</taxon>
    </lineage>
</organism>
<reference evidence="1" key="1">
    <citation type="submission" date="2022-11" db="EMBL/GenBank/DDBJ databases">
        <title>Genome Sequence of Boeremia exigua.</title>
        <authorList>
            <person name="Buettner E."/>
        </authorList>
    </citation>
    <scope>NUCLEOTIDE SEQUENCE</scope>
    <source>
        <strain evidence="1">CU02</strain>
    </source>
</reference>
<evidence type="ECO:0000313" key="1">
    <source>
        <dbReference type="EMBL" id="KAJ8105672.1"/>
    </source>
</evidence>
<keyword evidence="2" id="KW-1185">Reference proteome</keyword>
<dbReference type="EMBL" id="JAPHNI010001410">
    <property type="protein sequence ID" value="KAJ8105672.1"/>
    <property type="molecule type" value="Genomic_DNA"/>
</dbReference>
<comment type="caution">
    <text evidence="1">The sequence shown here is derived from an EMBL/GenBank/DDBJ whole genome shotgun (WGS) entry which is preliminary data.</text>
</comment>
<gene>
    <name evidence="1" type="ORF">OPT61_g10037</name>
</gene>
<evidence type="ECO:0000313" key="2">
    <source>
        <dbReference type="Proteomes" id="UP001153331"/>
    </source>
</evidence>
<name>A0ACC2HRH6_9PLEO</name>